<dbReference type="InterPro" id="IPR045621">
    <property type="entry name" value="BPD_transp_1_N"/>
</dbReference>
<keyword evidence="5 7" id="KW-1133">Transmembrane helix</keyword>
<comment type="subcellular location">
    <subcellularLocation>
        <location evidence="1 7">Cell membrane</location>
        <topology evidence="1 7">Multi-pass membrane protein</topology>
    </subcellularLocation>
</comment>
<dbReference type="InterPro" id="IPR000515">
    <property type="entry name" value="MetI-like"/>
</dbReference>
<evidence type="ECO:0000256" key="4">
    <source>
        <dbReference type="ARBA" id="ARBA00022692"/>
    </source>
</evidence>
<evidence type="ECO:0000256" key="3">
    <source>
        <dbReference type="ARBA" id="ARBA00022475"/>
    </source>
</evidence>
<dbReference type="PANTHER" id="PTHR43163:SF6">
    <property type="entry name" value="DIPEPTIDE TRANSPORT SYSTEM PERMEASE PROTEIN DPPB-RELATED"/>
    <property type="match status" value="1"/>
</dbReference>
<keyword evidence="3" id="KW-1003">Cell membrane</keyword>
<feature type="transmembrane region" description="Helical" evidence="7">
    <location>
        <begin position="310"/>
        <end position="331"/>
    </location>
</feature>
<dbReference type="GO" id="GO:0071916">
    <property type="term" value="F:dipeptide transmembrane transporter activity"/>
    <property type="evidence" value="ECO:0007669"/>
    <property type="project" value="TreeGrafter"/>
</dbReference>
<reference evidence="9 10" key="1">
    <citation type="submission" date="2012-01" db="EMBL/GenBank/DDBJ databases">
        <title>The Genome Sequence of Scardovia inopinata F0304.</title>
        <authorList>
            <consortium name="The Broad Institute Genome Sequencing Platform"/>
            <person name="Ward D."/>
            <person name="Earl A."/>
            <person name="Feldgarden M."/>
            <person name="Gevers D."/>
            <person name="Young S."/>
            <person name="Zeng Q."/>
            <person name="Koehrsen M."/>
            <person name="Alvarado L."/>
            <person name="Berlin A.M."/>
            <person name="Borenstein D."/>
            <person name="Chapman S.B."/>
            <person name="Chen Z."/>
            <person name="Engels R."/>
            <person name="Freedman E."/>
            <person name="Gellesch M."/>
            <person name="Goldberg J."/>
            <person name="Griggs A."/>
            <person name="Gujja S."/>
            <person name="Heilman E.R."/>
            <person name="Heiman D.I."/>
            <person name="Hepburn T.A."/>
            <person name="Howarth C."/>
            <person name="Jen D."/>
            <person name="Larson L."/>
            <person name="Mehta T."/>
            <person name="Park D."/>
            <person name="Pearson M."/>
            <person name="Richards J."/>
            <person name="Roberts A."/>
            <person name="Saif S."/>
            <person name="Shea T.D."/>
            <person name="Shenoy N."/>
            <person name="Sisk P."/>
            <person name="Stolte C."/>
            <person name="Sykes S.N."/>
            <person name="Walk T."/>
            <person name="White J."/>
            <person name="Yandava C."/>
            <person name="Izard J."/>
            <person name="Baranova O.V."/>
            <person name="Blanton J.M."/>
            <person name="Tanner A.C."/>
            <person name="Dewhirst F."/>
            <person name="Haas B."/>
            <person name="Nusbaum C."/>
            <person name="Birren B."/>
        </authorList>
    </citation>
    <scope>NUCLEOTIDE SEQUENCE [LARGE SCALE GENOMIC DNA]</scope>
    <source>
        <strain evidence="9 10">F0304</strain>
    </source>
</reference>
<dbReference type="EMBL" id="ADCX01000004">
    <property type="protein sequence ID" value="EFG27350.1"/>
    <property type="molecule type" value="Genomic_DNA"/>
</dbReference>
<feature type="transmembrane region" description="Helical" evidence="7">
    <location>
        <begin position="150"/>
        <end position="175"/>
    </location>
</feature>
<feature type="transmembrane region" description="Helical" evidence="7">
    <location>
        <begin position="201"/>
        <end position="221"/>
    </location>
</feature>
<dbReference type="RefSeq" id="WP_006293370.1">
    <property type="nucleotide sequence ID" value="NZ_GG770225.1"/>
</dbReference>
<comment type="caution">
    <text evidence="9">The sequence shown here is derived from an EMBL/GenBank/DDBJ whole genome shotgun (WGS) entry which is preliminary data.</text>
</comment>
<evidence type="ECO:0000313" key="9">
    <source>
        <dbReference type="EMBL" id="EFG27350.1"/>
    </source>
</evidence>
<dbReference type="HOGENOM" id="CLU_036879_0_1_11"/>
<dbReference type="Proteomes" id="UP000005777">
    <property type="component" value="Unassembled WGS sequence"/>
</dbReference>
<feature type="transmembrane region" description="Helical" evidence="7">
    <location>
        <begin position="255"/>
        <end position="281"/>
    </location>
</feature>
<dbReference type="AlphaFoldDB" id="W5IK99"/>
<dbReference type="PROSITE" id="PS50928">
    <property type="entry name" value="ABC_TM1"/>
    <property type="match status" value="1"/>
</dbReference>
<evidence type="ECO:0000259" key="8">
    <source>
        <dbReference type="PROSITE" id="PS50928"/>
    </source>
</evidence>
<keyword evidence="6 7" id="KW-0472">Membrane</keyword>
<comment type="similarity">
    <text evidence="7">Belongs to the binding-protein-dependent transport system permease family.</text>
</comment>
<evidence type="ECO:0000256" key="1">
    <source>
        <dbReference type="ARBA" id="ARBA00004651"/>
    </source>
</evidence>
<organism evidence="9 10">
    <name type="scientific">Scardovia inopinata F0304</name>
    <dbReference type="NCBI Taxonomy" id="641146"/>
    <lineage>
        <taxon>Bacteria</taxon>
        <taxon>Bacillati</taxon>
        <taxon>Actinomycetota</taxon>
        <taxon>Actinomycetes</taxon>
        <taxon>Bifidobacteriales</taxon>
        <taxon>Bifidobacteriaceae</taxon>
        <taxon>Scardovia</taxon>
    </lineage>
</organism>
<dbReference type="InterPro" id="IPR035906">
    <property type="entry name" value="MetI-like_sf"/>
</dbReference>
<dbReference type="Pfam" id="PF19300">
    <property type="entry name" value="BPD_transp_1_N"/>
    <property type="match status" value="1"/>
</dbReference>
<keyword evidence="2 7" id="KW-0813">Transport</keyword>
<evidence type="ECO:0000256" key="6">
    <source>
        <dbReference type="ARBA" id="ARBA00023136"/>
    </source>
</evidence>
<evidence type="ECO:0000256" key="2">
    <source>
        <dbReference type="ARBA" id="ARBA00022448"/>
    </source>
</evidence>
<keyword evidence="10" id="KW-1185">Reference proteome</keyword>
<dbReference type="Pfam" id="PF00528">
    <property type="entry name" value="BPD_transp_1"/>
    <property type="match status" value="1"/>
</dbReference>
<evidence type="ECO:0000313" key="10">
    <source>
        <dbReference type="Proteomes" id="UP000005777"/>
    </source>
</evidence>
<dbReference type="Gene3D" id="1.10.3720.10">
    <property type="entry name" value="MetI-like"/>
    <property type="match status" value="1"/>
</dbReference>
<proteinExistence type="inferred from homology"/>
<dbReference type="GO" id="GO:0005886">
    <property type="term" value="C:plasma membrane"/>
    <property type="evidence" value="ECO:0007669"/>
    <property type="project" value="UniProtKB-SubCell"/>
</dbReference>
<name>W5IK99_SCAIO</name>
<keyword evidence="4 7" id="KW-0812">Transmembrane</keyword>
<gene>
    <name evidence="9" type="ORF">HMPREF9020_00992</name>
</gene>
<dbReference type="PANTHER" id="PTHR43163">
    <property type="entry name" value="DIPEPTIDE TRANSPORT SYSTEM PERMEASE PROTEIN DPPB-RELATED"/>
    <property type="match status" value="1"/>
</dbReference>
<sequence length="346" mass="36959">MPHLHKSGFGKPRFGRLGGRRAVAIIRRLAFFLLAFLLLSILIFLLLRVLPGDQALLVAGINSTPAEVAAARKRLGLDQPYIQQYGHWLLGIFQGNWGTSTLTGEAVASQIAQRSQITFPLIILSLIIALALGLPLGISSASSQHPAVQNAYRIVAIVAAAIPALWLGLLLIMLLGKGIGLIGLFPVSGFPDQGWAQPGQALLSLILPAASVGIITAASILRYTRSGLLELAESDYVALSMAAGMTRKEAIRKTALRLILPQLISVFGMTFASMVTGVLVVEQLFALPGLSGMLMRDIQNRDLLAAQSEIMLLAALFFLVGLIVDIVHSLLDPRLVLEAAEGEGLR</sequence>
<dbReference type="CDD" id="cd06261">
    <property type="entry name" value="TM_PBP2"/>
    <property type="match status" value="1"/>
</dbReference>
<feature type="transmembrane region" description="Helical" evidence="7">
    <location>
        <begin position="29"/>
        <end position="50"/>
    </location>
</feature>
<evidence type="ECO:0000256" key="7">
    <source>
        <dbReference type="RuleBase" id="RU363032"/>
    </source>
</evidence>
<feature type="transmembrane region" description="Helical" evidence="7">
    <location>
        <begin position="117"/>
        <end position="138"/>
    </location>
</feature>
<accession>W5IK99</accession>
<protein>
    <recommendedName>
        <fullName evidence="8">ABC transmembrane type-1 domain-containing protein</fullName>
    </recommendedName>
</protein>
<feature type="domain" description="ABC transmembrane type-1" evidence="8">
    <location>
        <begin position="115"/>
        <end position="328"/>
    </location>
</feature>
<dbReference type="eggNOG" id="COG0601">
    <property type="taxonomic scope" value="Bacteria"/>
</dbReference>
<dbReference type="SUPFAM" id="SSF161098">
    <property type="entry name" value="MetI-like"/>
    <property type="match status" value="1"/>
</dbReference>
<evidence type="ECO:0000256" key="5">
    <source>
        <dbReference type="ARBA" id="ARBA00022989"/>
    </source>
</evidence>